<dbReference type="Gene3D" id="1.25.40.10">
    <property type="entry name" value="Tetratricopeptide repeat domain"/>
    <property type="match status" value="1"/>
</dbReference>
<accession>A0A9X3NHM1</accession>
<evidence type="ECO:0000313" key="7">
    <source>
        <dbReference type="EMBL" id="MDA0185484.1"/>
    </source>
</evidence>
<feature type="transmembrane region" description="Helical" evidence="5">
    <location>
        <begin position="208"/>
        <end position="224"/>
    </location>
</feature>
<feature type="transmembrane region" description="Helical" evidence="5">
    <location>
        <begin position="114"/>
        <end position="135"/>
    </location>
</feature>
<dbReference type="Proteomes" id="UP001147653">
    <property type="component" value="Unassembled WGS sequence"/>
</dbReference>
<keyword evidence="8" id="KW-1185">Reference proteome</keyword>
<keyword evidence="3 5" id="KW-1133">Transmembrane helix</keyword>
<feature type="transmembrane region" description="Helical" evidence="5">
    <location>
        <begin position="185"/>
        <end position="202"/>
    </location>
</feature>
<evidence type="ECO:0000256" key="2">
    <source>
        <dbReference type="ARBA" id="ARBA00022692"/>
    </source>
</evidence>
<dbReference type="PANTHER" id="PTHR37422">
    <property type="entry name" value="TEICHURONIC ACID BIOSYNTHESIS PROTEIN TUAE"/>
    <property type="match status" value="1"/>
</dbReference>
<dbReference type="InterPro" id="IPR007016">
    <property type="entry name" value="O-antigen_ligase-rel_domated"/>
</dbReference>
<evidence type="ECO:0000313" key="8">
    <source>
        <dbReference type="Proteomes" id="UP001147653"/>
    </source>
</evidence>
<feature type="transmembrane region" description="Helical" evidence="5">
    <location>
        <begin position="159"/>
        <end position="178"/>
    </location>
</feature>
<feature type="transmembrane region" description="Helical" evidence="5">
    <location>
        <begin position="437"/>
        <end position="456"/>
    </location>
</feature>
<evidence type="ECO:0000256" key="1">
    <source>
        <dbReference type="ARBA" id="ARBA00004141"/>
    </source>
</evidence>
<evidence type="ECO:0000256" key="3">
    <source>
        <dbReference type="ARBA" id="ARBA00022989"/>
    </source>
</evidence>
<dbReference type="GO" id="GO:0016020">
    <property type="term" value="C:membrane"/>
    <property type="evidence" value="ECO:0007669"/>
    <property type="project" value="UniProtKB-SubCell"/>
</dbReference>
<evidence type="ECO:0000256" key="4">
    <source>
        <dbReference type="ARBA" id="ARBA00023136"/>
    </source>
</evidence>
<sequence>MVRALAFASCAAVLVLYALRGGSFDVVPRAELGIAAWWIAGLGWAVGVLPRAHIRRVGWLPFAGLLALAAWTALSLRWTESDERTAAELARVFHHAGFLVLALSLLCRDTWRAAVAGVMCGALIVCALAVASRLWPSAFPADLVGASFGTGRLSYPLNYWNAVAAWGATTATIALSLSAHLAPRAGRCVVLAVAPVAVLCTYLTYSRAGVAGTALGVLLVWAFARHRAVVLVHAGAVALGSAAAIFVVRAHPEIARAEGGAGQAEVLLALAVAAALGAATAGATWRLRLDTRWRLAPRVAHRLVAASAVVAIGVGALTLPPAVPRAVSAFKDRDAAVTTTDPSARLGTLSGQRFNAWSSAVASFRAEPLVGTGAGTFEFWWSREARDAEFVVDAHSLYLETLAELGLPGFLALLLLCGGGLFVALQARRGATTSADAGVATACLAALAVWLFHAGVDWMWESTATVAFALLLIAAASHSLGSPGQTAGPDRAAPPRHPYPSRAAARALVIVLALVGVAVQLPALVGASSLRISQAAARSNDERRALAAARDAGATLPWAASPHVQLALLAETSGDLNTAEREARQAAALEPTNWRHRVLLARVLAQRGDVDAALEAFAAAERLRPLGRLFSS</sequence>
<dbReference type="AlphaFoldDB" id="A0A9X3NHM1"/>
<comment type="caution">
    <text evidence="7">The sequence shown here is derived from an EMBL/GenBank/DDBJ whole genome shotgun (WGS) entry which is preliminary data.</text>
</comment>
<feature type="transmembrane region" description="Helical" evidence="5">
    <location>
        <begin position="229"/>
        <end position="248"/>
    </location>
</feature>
<keyword evidence="2 5" id="KW-0812">Transmembrane</keyword>
<feature type="transmembrane region" description="Helical" evidence="5">
    <location>
        <begin position="503"/>
        <end position="525"/>
    </location>
</feature>
<dbReference type="InterPro" id="IPR051533">
    <property type="entry name" value="WaaL-like"/>
</dbReference>
<evidence type="ECO:0000259" key="6">
    <source>
        <dbReference type="Pfam" id="PF04932"/>
    </source>
</evidence>
<keyword evidence="4 5" id="KW-0472">Membrane</keyword>
<dbReference type="GO" id="GO:0016874">
    <property type="term" value="F:ligase activity"/>
    <property type="evidence" value="ECO:0007669"/>
    <property type="project" value="UniProtKB-KW"/>
</dbReference>
<organism evidence="7 8">
    <name type="scientific">Solirubrobacter phytolaccae</name>
    <dbReference type="NCBI Taxonomy" id="1404360"/>
    <lineage>
        <taxon>Bacteria</taxon>
        <taxon>Bacillati</taxon>
        <taxon>Actinomycetota</taxon>
        <taxon>Thermoleophilia</taxon>
        <taxon>Solirubrobacterales</taxon>
        <taxon>Solirubrobacteraceae</taxon>
        <taxon>Solirubrobacter</taxon>
    </lineage>
</organism>
<gene>
    <name evidence="7" type="ORF">OJ997_34575</name>
</gene>
<dbReference type="SUPFAM" id="SSF48452">
    <property type="entry name" value="TPR-like"/>
    <property type="match status" value="1"/>
</dbReference>
<evidence type="ECO:0000256" key="5">
    <source>
        <dbReference type="SAM" id="Phobius"/>
    </source>
</evidence>
<proteinExistence type="predicted"/>
<feature type="domain" description="O-antigen ligase-related" evidence="6">
    <location>
        <begin position="272"/>
        <end position="414"/>
    </location>
</feature>
<dbReference type="InterPro" id="IPR011990">
    <property type="entry name" value="TPR-like_helical_dom_sf"/>
</dbReference>
<feature type="transmembrane region" description="Helical" evidence="5">
    <location>
        <begin position="34"/>
        <end position="52"/>
    </location>
</feature>
<dbReference type="RefSeq" id="WP_270029991.1">
    <property type="nucleotide sequence ID" value="NZ_JAPDDP010000117.1"/>
</dbReference>
<dbReference type="Pfam" id="PF04932">
    <property type="entry name" value="Wzy_C"/>
    <property type="match status" value="1"/>
</dbReference>
<dbReference type="PANTHER" id="PTHR37422:SF13">
    <property type="entry name" value="LIPOPOLYSACCHARIDE BIOSYNTHESIS PROTEIN PA4999-RELATED"/>
    <property type="match status" value="1"/>
</dbReference>
<feature type="transmembrane region" description="Helical" evidence="5">
    <location>
        <begin position="268"/>
        <end position="287"/>
    </location>
</feature>
<name>A0A9X3NHM1_9ACTN</name>
<feature type="transmembrane region" description="Helical" evidence="5">
    <location>
        <begin position="90"/>
        <end position="107"/>
    </location>
</feature>
<feature type="transmembrane region" description="Helical" evidence="5">
    <location>
        <begin position="405"/>
        <end position="425"/>
    </location>
</feature>
<feature type="transmembrane region" description="Helical" evidence="5">
    <location>
        <begin position="59"/>
        <end position="78"/>
    </location>
</feature>
<feature type="transmembrane region" description="Helical" evidence="5">
    <location>
        <begin position="299"/>
        <end position="319"/>
    </location>
</feature>
<keyword evidence="7" id="KW-0436">Ligase</keyword>
<comment type="subcellular location">
    <subcellularLocation>
        <location evidence="1">Membrane</location>
        <topology evidence="1">Multi-pass membrane protein</topology>
    </subcellularLocation>
</comment>
<reference evidence="7" key="1">
    <citation type="submission" date="2022-10" db="EMBL/GenBank/DDBJ databases">
        <title>The WGS of Solirubrobacter phytolaccae KCTC 29190.</title>
        <authorList>
            <person name="Jiang Z."/>
        </authorList>
    </citation>
    <scope>NUCLEOTIDE SEQUENCE</scope>
    <source>
        <strain evidence="7">KCTC 29190</strain>
    </source>
</reference>
<dbReference type="EMBL" id="JAPDDP010000117">
    <property type="protein sequence ID" value="MDA0185484.1"/>
    <property type="molecule type" value="Genomic_DNA"/>
</dbReference>
<protein>
    <submittedName>
        <fullName evidence="7">O-antigen ligase family protein</fullName>
    </submittedName>
</protein>